<protein>
    <submittedName>
        <fullName evidence="1">Uncharacterized protein</fullName>
    </submittedName>
</protein>
<accession>A0A9W5TWT0</accession>
<keyword evidence="2" id="KW-1185">Reference proteome</keyword>
<evidence type="ECO:0000313" key="2">
    <source>
        <dbReference type="Proteomes" id="UP000621492"/>
    </source>
</evidence>
<organism evidence="1 2">
    <name type="scientific">Lentibacillus populi</name>
    <dbReference type="NCBI Taxonomy" id="1827502"/>
    <lineage>
        <taxon>Bacteria</taxon>
        <taxon>Bacillati</taxon>
        <taxon>Bacillota</taxon>
        <taxon>Bacilli</taxon>
        <taxon>Bacillales</taxon>
        <taxon>Bacillaceae</taxon>
        <taxon>Lentibacillus</taxon>
    </lineage>
</organism>
<sequence length="264" mass="31088">MPKTEQINLTINELIATLALCGYDKMASQILNEQELIKDESEFTRFVEETETELRKKGYWDDNRDTGIAKGLEDLLYLLVHSKKKIRCINMRKRNALLIHSLNKKHSLVQEVRGREHAFAFHQNNQGFYDVIREHFGMEDTEINVDGWQPIRMTDDLVDELHTSEPEVLLAMKQDENLAQPLRDFADDFLKNGQEFNNISLLESDYVKDQSEFAEIQFLLPGNNFVWHMNYENVDKNHEVILEPIPVKTYFKQIESVLKEFFFE</sequence>
<comment type="caution">
    <text evidence="1">The sequence shown here is derived from an EMBL/GenBank/DDBJ whole genome shotgun (WGS) entry which is preliminary data.</text>
</comment>
<proteinExistence type="predicted"/>
<gene>
    <name evidence="1" type="ORF">GCM10011409_15200</name>
</gene>
<dbReference type="RefSeq" id="WP_155554798.1">
    <property type="nucleotide sequence ID" value="NZ_BMJD01000008.1"/>
</dbReference>
<name>A0A9W5TWT0_9BACI</name>
<reference evidence="1" key="1">
    <citation type="journal article" date="2014" name="Int. J. Syst. Evol. Microbiol.">
        <title>Complete genome sequence of Corynebacterium casei LMG S-19264T (=DSM 44701T), isolated from a smear-ripened cheese.</title>
        <authorList>
            <consortium name="US DOE Joint Genome Institute (JGI-PGF)"/>
            <person name="Walter F."/>
            <person name="Albersmeier A."/>
            <person name="Kalinowski J."/>
            <person name="Ruckert C."/>
        </authorList>
    </citation>
    <scope>NUCLEOTIDE SEQUENCE</scope>
    <source>
        <strain evidence="1">CGMCC 1.15454</strain>
    </source>
</reference>
<dbReference type="Proteomes" id="UP000621492">
    <property type="component" value="Unassembled WGS sequence"/>
</dbReference>
<evidence type="ECO:0000313" key="1">
    <source>
        <dbReference type="EMBL" id="GGB38658.1"/>
    </source>
</evidence>
<dbReference type="EMBL" id="BMJD01000008">
    <property type="protein sequence ID" value="GGB38658.1"/>
    <property type="molecule type" value="Genomic_DNA"/>
</dbReference>
<dbReference type="AlphaFoldDB" id="A0A9W5TWT0"/>
<reference evidence="1" key="2">
    <citation type="submission" date="2020-09" db="EMBL/GenBank/DDBJ databases">
        <authorList>
            <person name="Sun Q."/>
            <person name="Zhou Y."/>
        </authorList>
    </citation>
    <scope>NUCLEOTIDE SEQUENCE</scope>
    <source>
        <strain evidence="1">CGMCC 1.15454</strain>
    </source>
</reference>